<dbReference type="CDD" id="cd01166">
    <property type="entry name" value="KdgK"/>
    <property type="match status" value="1"/>
</dbReference>
<gene>
    <name evidence="7" type="ORF">FM104_09710</name>
</gene>
<evidence type="ECO:0000313" key="7">
    <source>
        <dbReference type="EMBL" id="SJN37616.1"/>
    </source>
</evidence>
<keyword evidence="5" id="KW-0067">ATP-binding</keyword>
<dbReference type="PANTHER" id="PTHR43085">
    <property type="entry name" value="HEXOKINASE FAMILY MEMBER"/>
    <property type="match status" value="1"/>
</dbReference>
<dbReference type="InterPro" id="IPR023314">
    <property type="entry name" value="Myo_inos_IolC-like_sf"/>
</dbReference>
<organism evidence="7 8">
    <name type="scientific">Microbacterium esteraromaticum</name>
    <dbReference type="NCBI Taxonomy" id="57043"/>
    <lineage>
        <taxon>Bacteria</taxon>
        <taxon>Bacillati</taxon>
        <taxon>Actinomycetota</taxon>
        <taxon>Actinomycetes</taxon>
        <taxon>Micrococcales</taxon>
        <taxon>Microbacteriaceae</taxon>
        <taxon>Microbacterium</taxon>
    </lineage>
</organism>
<dbReference type="NCBIfam" id="TIGR04382">
    <property type="entry name" value="myo_inos_iolC_N"/>
    <property type="match status" value="1"/>
</dbReference>
<protein>
    <submittedName>
        <fullName evidence="7">5-keto-2-deoxygluconokinase</fullName>
        <ecNumber evidence="7">2.7.1.92</ecNumber>
    </submittedName>
</protein>
<evidence type="ECO:0000259" key="6">
    <source>
        <dbReference type="Pfam" id="PF00294"/>
    </source>
</evidence>
<dbReference type="Proteomes" id="UP000196320">
    <property type="component" value="Unassembled WGS sequence"/>
</dbReference>
<dbReference type="InterPro" id="IPR029056">
    <property type="entry name" value="Ribokinase-like"/>
</dbReference>
<evidence type="ECO:0000256" key="3">
    <source>
        <dbReference type="ARBA" id="ARBA00022741"/>
    </source>
</evidence>
<keyword evidence="3" id="KW-0547">Nucleotide-binding</keyword>
<proteinExistence type="inferred from homology"/>
<dbReference type="EMBL" id="FUKO01000022">
    <property type="protein sequence ID" value="SJN37616.1"/>
    <property type="molecule type" value="Genomic_DNA"/>
</dbReference>
<dbReference type="Gene3D" id="2.20.150.10">
    <property type="entry name" value="putative 5-dehydro-2- deoxygluconokinase"/>
    <property type="match status" value="1"/>
</dbReference>
<dbReference type="InterPro" id="IPR030830">
    <property type="entry name" value="Myo_inos_IolC"/>
</dbReference>
<dbReference type="SUPFAM" id="SSF53613">
    <property type="entry name" value="Ribokinase-like"/>
    <property type="match status" value="1"/>
</dbReference>
<dbReference type="GO" id="GO:0047590">
    <property type="term" value="F:5-dehydro-2-deoxygluconokinase activity"/>
    <property type="evidence" value="ECO:0007669"/>
    <property type="project" value="UniProtKB-EC"/>
</dbReference>
<dbReference type="Gene3D" id="3.40.1190.20">
    <property type="match status" value="1"/>
</dbReference>
<evidence type="ECO:0000313" key="8">
    <source>
        <dbReference type="Proteomes" id="UP000196320"/>
    </source>
</evidence>
<name>A0A1R4K003_9MICO</name>
<keyword evidence="8" id="KW-1185">Reference proteome</keyword>
<dbReference type="GO" id="GO:0005524">
    <property type="term" value="F:ATP binding"/>
    <property type="evidence" value="ECO:0007669"/>
    <property type="project" value="UniProtKB-KW"/>
</dbReference>
<dbReference type="InterPro" id="IPR050306">
    <property type="entry name" value="PfkB_Carbo_kinase"/>
</dbReference>
<dbReference type="InterPro" id="IPR011611">
    <property type="entry name" value="PfkB_dom"/>
</dbReference>
<sequence>MKGDAGLDVLAIGRLGVDVYPLQTGVGLEDVETFGKYLGGSAANVAVAAARHGRRTALVSRVGDDPFGRFLLRELDRFGVDNRFVGTDPALKTPLTFCEIFPPDDFPLYFYREPKAPDLEVGPAEIDLEAVRSAGIFWFTATGLSQEPSRAAHMVALEARARRTHTIFDLDYRPMFWADPTEASAAMGRALEHATVAVGNGEECRVAVGESDPVRAADALLERGVSLVIVKQGPKGVLAKTADESVEVPPHLVDVVNGLGAGDAFGGALCHGLLSGWELARLIRFANIAGAIVASRLGCSVAMPDEAEVSAFMETGSGS</sequence>
<keyword evidence="2 7" id="KW-0808">Transferase</keyword>
<comment type="similarity">
    <text evidence="1">Belongs to the carbohydrate kinase PfkB family.</text>
</comment>
<dbReference type="Pfam" id="PF00294">
    <property type="entry name" value="PfkB"/>
    <property type="match status" value="1"/>
</dbReference>
<evidence type="ECO:0000256" key="2">
    <source>
        <dbReference type="ARBA" id="ARBA00022679"/>
    </source>
</evidence>
<dbReference type="PANTHER" id="PTHR43085:SF49">
    <property type="entry name" value="5-DEHYDRO-2-DEOXYGLUCONOKINASE"/>
    <property type="match status" value="1"/>
</dbReference>
<evidence type="ECO:0000256" key="5">
    <source>
        <dbReference type="ARBA" id="ARBA00022840"/>
    </source>
</evidence>
<dbReference type="EC" id="2.7.1.92" evidence="7"/>
<evidence type="ECO:0000256" key="4">
    <source>
        <dbReference type="ARBA" id="ARBA00022777"/>
    </source>
</evidence>
<evidence type="ECO:0000256" key="1">
    <source>
        <dbReference type="ARBA" id="ARBA00010688"/>
    </source>
</evidence>
<feature type="domain" description="Carbohydrate kinase PfkB" evidence="6">
    <location>
        <begin position="8"/>
        <end position="304"/>
    </location>
</feature>
<reference evidence="7 8" key="1">
    <citation type="submission" date="2017-02" db="EMBL/GenBank/DDBJ databases">
        <authorList>
            <person name="Peterson S.W."/>
        </authorList>
    </citation>
    <scope>NUCLEOTIDE SEQUENCE [LARGE SCALE GENOMIC DNA]</scope>
    <source>
        <strain evidence="7 8">B Mb 05.01</strain>
    </source>
</reference>
<dbReference type="AlphaFoldDB" id="A0A1R4K003"/>
<accession>A0A1R4K003</accession>
<keyword evidence="4 7" id="KW-0418">Kinase</keyword>